<keyword evidence="3" id="KW-1185">Reference proteome</keyword>
<gene>
    <name evidence="2" type="ORF">PLEPLA_LOCUS14554</name>
</gene>
<reference evidence="2" key="1">
    <citation type="submission" date="2020-03" db="EMBL/GenBank/DDBJ databases">
        <authorList>
            <person name="Weist P."/>
        </authorList>
    </citation>
    <scope>NUCLEOTIDE SEQUENCE</scope>
</reference>
<evidence type="ECO:0000313" key="3">
    <source>
        <dbReference type="Proteomes" id="UP001153269"/>
    </source>
</evidence>
<evidence type="ECO:0000313" key="2">
    <source>
        <dbReference type="EMBL" id="CAB1426618.1"/>
    </source>
</evidence>
<feature type="region of interest" description="Disordered" evidence="1">
    <location>
        <begin position="220"/>
        <end position="258"/>
    </location>
</feature>
<feature type="compositionally biased region" description="Polar residues" evidence="1">
    <location>
        <begin position="242"/>
        <end position="258"/>
    </location>
</feature>
<organism evidence="2 3">
    <name type="scientific">Pleuronectes platessa</name>
    <name type="common">European plaice</name>
    <dbReference type="NCBI Taxonomy" id="8262"/>
    <lineage>
        <taxon>Eukaryota</taxon>
        <taxon>Metazoa</taxon>
        <taxon>Chordata</taxon>
        <taxon>Craniata</taxon>
        <taxon>Vertebrata</taxon>
        <taxon>Euteleostomi</taxon>
        <taxon>Actinopterygii</taxon>
        <taxon>Neopterygii</taxon>
        <taxon>Teleostei</taxon>
        <taxon>Neoteleostei</taxon>
        <taxon>Acanthomorphata</taxon>
        <taxon>Carangaria</taxon>
        <taxon>Pleuronectiformes</taxon>
        <taxon>Pleuronectoidei</taxon>
        <taxon>Pleuronectidae</taxon>
        <taxon>Pleuronectes</taxon>
    </lineage>
</organism>
<sequence length="258" mass="30078">MKLKWQGAKYKGTGQGQTCAMTGEQMRFRGHVKRLYENNLLERDCTEDEAWLEAEAEETPDSGERTPNTTRGIVEIATTRHNRRDVSREPPAWDRNLSRRREDIRHRNRSGPCRDPQAWARDWSKRREDLRRRNRSGVCRDPPAPDRNRRCEDLRRRNRSGVCRGPPAWDRDWSWRCEDLRGRNRSGVSRGPLKLDRRRLRPSQGWRWLVPVSRLLKREAPAVDAPTPTSTTHTRTLLEAAGSSQSPTAPQKTILTKD</sequence>
<dbReference type="AlphaFoldDB" id="A0A9N7YI85"/>
<dbReference type="EMBL" id="CADEAL010000899">
    <property type="protein sequence ID" value="CAB1426618.1"/>
    <property type="molecule type" value="Genomic_DNA"/>
</dbReference>
<comment type="caution">
    <text evidence="2">The sequence shown here is derived from an EMBL/GenBank/DDBJ whole genome shotgun (WGS) entry which is preliminary data.</text>
</comment>
<feature type="region of interest" description="Disordered" evidence="1">
    <location>
        <begin position="54"/>
        <end position="92"/>
    </location>
</feature>
<name>A0A9N7YI85_PLEPL</name>
<protein>
    <submittedName>
        <fullName evidence="2">Uncharacterized protein</fullName>
    </submittedName>
</protein>
<accession>A0A9N7YI85</accession>
<proteinExistence type="predicted"/>
<evidence type="ECO:0000256" key="1">
    <source>
        <dbReference type="SAM" id="MobiDB-lite"/>
    </source>
</evidence>
<dbReference type="Proteomes" id="UP001153269">
    <property type="component" value="Unassembled WGS sequence"/>
</dbReference>